<evidence type="ECO:0000313" key="8">
    <source>
        <dbReference type="Proteomes" id="UP000547973"/>
    </source>
</evidence>
<dbReference type="RefSeq" id="WP_062075136.1">
    <property type="nucleotide sequence ID" value="NZ_BBRC01000006.1"/>
</dbReference>
<evidence type="ECO:0000256" key="3">
    <source>
        <dbReference type="ARBA" id="ARBA00022679"/>
    </source>
</evidence>
<evidence type="ECO:0000256" key="1">
    <source>
        <dbReference type="ARBA" id="ARBA00022491"/>
    </source>
</evidence>
<evidence type="ECO:0000259" key="6">
    <source>
        <dbReference type="Pfam" id="PF13508"/>
    </source>
</evidence>
<protein>
    <submittedName>
        <fullName evidence="7">GNAT superfamily N-acetyltransferase</fullName>
    </submittedName>
</protein>
<dbReference type="AlphaFoldDB" id="A0A7Y9ZFZ6"/>
<dbReference type="InterPro" id="IPR016181">
    <property type="entry name" value="Acyl_CoA_acyltransferase"/>
</dbReference>
<dbReference type="Pfam" id="PF13508">
    <property type="entry name" value="Acetyltransf_7"/>
    <property type="match status" value="1"/>
</dbReference>
<comment type="catalytic activity">
    <reaction evidence="5">
        <text>glycyl-tRNA(Gly) + acetyl-CoA = N-acetylglycyl-tRNA(Gly) + CoA + H(+)</text>
        <dbReference type="Rhea" id="RHEA:81867"/>
        <dbReference type="Rhea" id="RHEA-COMP:9683"/>
        <dbReference type="Rhea" id="RHEA-COMP:19766"/>
        <dbReference type="ChEBI" id="CHEBI:15378"/>
        <dbReference type="ChEBI" id="CHEBI:57287"/>
        <dbReference type="ChEBI" id="CHEBI:57288"/>
        <dbReference type="ChEBI" id="CHEBI:78522"/>
        <dbReference type="ChEBI" id="CHEBI:232036"/>
    </reaction>
</comment>
<keyword evidence="2" id="KW-1277">Toxin-antitoxin system</keyword>
<comment type="caution">
    <text evidence="7">The sequence shown here is derived from an EMBL/GenBank/DDBJ whole genome shotgun (WGS) entry which is preliminary data.</text>
</comment>
<name>A0A7Y9ZFZ6_9MICO</name>
<dbReference type="Proteomes" id="UP000547973">
    <property type="component" value="Unassembled WGS sequence"/>
</dbReference>
<evidence type="ECO:0000256" key="4">
    <source>
        <dbReference type="ARBA" id="ARBA00023315"/>
    </source>
</evidence>
<reference evidence="7 8" key="1">
    <citation type="submission" date="2020-07" db="EMBL/GenBank/DDBJ databases">
        <title>Sequencing the genomes of 1000 actinobacteria strains.</title>
        <authorList>
            <person name="Klenk H.-P."/>
        </authorList>
    </citation>
    <scope>NUCLEOTIDE SEQUENCE [LARGE SCALE GENOMIC DNA]</scope>
    <source>
        <strain evidence="7 8">DSM 19970</strain>
    </source>
</reference>
<feature type="domain" description="N-acetyltransferase" evidence="6">
    <location>
        <begin position="87"/>
        <end position="156"/>
    </location>
</feature>
<dbReference type="InterPro" id="IPR000182">
    <property type="entry name" value="GNAT_dom"/>
</dbReference>
<dbReference type="PANTHER" id="PTHR36449">
    <property type="entry name" value="ACETYLTRANSFERASE-RELATED"/>
    <property type="match status" value="1"/>
</dbReference>
<gene>
    <name evidence="7" type="ORF">BKA03_002790</name>
</gene>
<dbReference type="PANTHER" id="PTHR36449:SF1">
    <property type="entry name" value="ACETYLTRANSFERASE"/>
    <property type="match status" value="1"/>
</dbReference>
<dbReference type="CDD" id="cd04301">
    <property type="entry name" value="NAT_SF"/>
    <property type="match status" value="1"/>
</dbReference>
<evidence type="ECO:0000313" key="7">
    <source>
        <dbReference type="EMBL" id="NYI42671.1"/>
    </source>
</evidence>
<proteinExistence type="predicted"/>
<dbReference type="EMBL" id="JACBZO010000001">
    <property type="protein sequence ID" value="NYI42671.1"/>
    <property type="molecule type" value="Genomic_DNA"/>
</dbReference>
<keyword evidence="1" id="KW-0678">Repressor</keyword>
<dbReference type="SUPFAM" id="SSF55729">
    <property type="entry name" value="Acyl-CoA N-acyltransferases (Nat)"/>
    <property type="match status" value="1"/>
</dbReference>
<sequence>MTTPPAGEGAGIPPSYVVPSLLRRDHVLEGFRSRSAEQTQWLVGQTVGSHGGGFTRTFVVVESGASDVVAYYAWTMAGLGFEAAPVRAATGGGRHPVPVALLARLAVDERHEGRGLGRALLRDVVARTIDVGSRIGCRGLLVHCETEQAREFYLRHLPSFEPSPSDPMHLVLLIKHLRRAVG</sequence>
<accession>A0A7Y9ZFZ6</accession>
<evidence type="ECO:0000256" key="2">
    <source>
        <dbReference type="ARBA" id="ARBA00022649"/>
    </source>
</evidence>
<evidence type="ECO:0000256" key="5">
    <source>
        <dbReference type="ARBA" id="ARBA00049880"/>
    </source>
</evidence>
<dbReference type="OrthoDB" id="9799147at2"/>
<dbReference type="GO" id="GO:0016747">
    <property type="term" value="F:acyltransferase activity, transferring groups other than amino-acyl groups"/>
    <property type="evidence" value="ECO:0007669"/>
    <property type="project" value="InterPro"/>
</dbReference>
<organism evidence="7 8">
    <name type="scientific">Demequina lutea</name>
    <dbReference type="NCBI Taxonomy" id="431489"/>
    <lineage>
        <taxon>Bacteria</taxon>
        <taxon>Bacillati</taxon>
        <taxon>Actinomycetota</taxon>
        <taxon>Actinomycetes</taxon>
        <taxon>Micrococcales</taxon>
        <taxon>Demequinaceae</taxon>
        <taxon>Demequina</taxon>
    </lineage>
</organism>
<keyword evidence="3 7" id="KW-0808">Transferase</keyword>
<keyword evidence="4" id="KW-0012">Acyltransferase</keyword>
<keyword evidence="8" id="KW-1185">Reference proteome</keyword>
<dbReference type="Gene3D" id="3.40.630.30">
    <property type="match status" value="1"/>
</dbReference>